<dbReference type="GO" id="GO:0071555">
    <property type="term" value="P:cell wall organization"/>
    <property type="evidence" value="ECO:0007669"/>
    <property type="project" value="UniProtKB-KW"/>
</dbReference>
<dbReference type="PANTHER" id="PTHR30518">
    <property type="entry name" value="ENDOLYTIC MUREIN TRANSGLYCOSYLASE"/>
    <property type="match status" value="1"/>
</dbReference>
<keyword evidence="9" id="KW-1185">Reference proteome</keyword>
<gene>
    <name evidence="7" type="primary">mltG</name>
    <name evidence="8" type="ORF">SAMN04488087_0608</name>
</gene>
<evidence type="ECO:0000256" key="7">
    <source>
        <dbReference type="HAMAP-Rule" id="MF_02065"/>
    </source>
</evidence>
<keyword evidence="4 7" id="KW-0472">Membrane</keyword>
<evidence type="ECO:0000313" key="8">
    <source>
        <dbReference type="EMBL" id="SHK19195.1"/>
    </source>
</evidence>
<dbReference type="EC" id="4.2.2.29" evidence="7"/>
<dbReference type="Gene3D" id="3.30.160.60">
    <property type="entry name" value="Classic Zinc Finger"/>
    <property type="match status" value="1"/>
</dbReference>
<evidence type="ECO:0000256" key="6">
    <source>
        <dbReference type="ARBA" id="ARBA00023316"/>
    </source>
</evidence>
<dbReference type="HAMAP" id="MF_02065">
    <property type="entry name" value="MltG"/>
    <property type="match status" value="1"/>
</dbReference>
<dbReference type="InterPro" id="IPR003770">
    <property type="entry name" value="MLTG-like"/>
</dbReference>
<proteinExistence type="inferred from homology"/>
<protein>
    <recommendedName>
        <fullName evidence="7">Endolytic murein transglycosylase</fullName>
        <ecNumber evidence="7">4.2.2.29</ecNumber>
    </recommendedName>
    <alternativeName>
        <fullName evidence="7">Peptidoglycan lytic transglycosylase</fullName>
    </alternativeName>
    <alternativeName>
        <fullName evidence="7">Peptidoglycan polymerization terminase</fullName>
    </alternativeName>
</protein>
<keyword evidence="1 7" id="KW-1003">Cell membrane</keyword>
<dbReference type="STRING" id="633813.SAMN04488087_0608"/>
<dbReference type="CDD" id="cd08010">
    <property type="entry name" value="MltG_like"/>
    <property type="match status" value="1"/>
</dbReference>
<dbReference type="GO" id="GO:0005886">
    <property type="term" value="C:plasma membrane"/>
    <property type="evidence" value="ECO:0007669"/>
    <property type="project" value="UniProtKB-UniRule"/>
</dbReference>
<organism evidence="8 9">
    <name type="scientific">Rhodothermus profundi</name>
    <dbReference type="NCBI Taxonomy" id="633813"/>
    <lineage>
        <taxon>Bacteria</taxon>
        <taxon>Pseudomonadati</taxon>
        <taxon>Rhodothermota</taxon>
        <taxon>Rhodothermia</taxon>
        <taxon>Rhodothermales</taxon>
        <taxon>Rhodothermaceae</taxon>
        <taxon>Rhodothermus</taxon>
    </lineage>
</organism>
<dbReference type="OrthoDB" id="9814591at2"/>
<accession>A0A1M6QG96</accession>
<evidence type="ECO:0000256" key="5">
    <source>
        <dbReference type="ARBA" id="ARBA00023239"/>
    </source>
</evidence>
<keyword evidence="2 7" id="KW-0812">Transmembrane</keyword>
<name>A0A1M6QG96_9BACT</name>
<keyword evidence="3 7" id="KW-1133">Transmembrane helix</keyword>
<sequence>MRRWFVALISALFLLTGGLAWIALAPNTPAFEGTRGVKIPRAATFAQVVDSLEAAGILRRRASFVWLARLTGWQHQIKAGYYTFEAGVSNYHLLSVLRRGLQTPLRVTIPPGSRPEVVAAVVCKTLACAPDSLLAALQDAGLAAELGTDTLHLFGRLLPDTYFFYWLTDPRTVIRRIHRHFLDFFTPERRARADSLGLTIDEVLTLASIVEWEAGPEERRRIAGVYLNRLRRGMPLQADPTVQYAILQREGKKRRLLFADYRIDHPYNTYRFRGLPPGPITNPSPDAIDAVLYAEQHDYLYFVADGKGGHVFSRTFREHVRAANRYRRLMQQRRQANRTSRAPIGADE</sequence>
<dbReference type="Proteomes" id="UP000185812">
    <property type="component" value="Unassembled WGS sequence"/>
</dbReference>
<keyword evidence="6 7" id="KW-0961">Cell wall biogenesis/degradation</keyword>
<evidence type="ECO:0000256" key="3">
    <source>
        <dbReference type="ARBA" id="ARBA00022989"/>
    </source>
</evidence>
<dbReference type="GO" id="GO:0008932">
    <property type="term" value="F:lytic endotransglycosylase activity"/>
    <property type="evidence" value="ECO:0007669"/>
    <property type="project" value="UniProtKB-UniRule"/>
</dbReference>
<dbReference type="Gene3D" id="3.30.1490.480">
    <property type="entry name" value="Endolytic murein transglycosylase"/>
    <property type="match status" value="1"/>
</dbReference>
<dbReference type="RefSeq" id="WP_072714452.1">
    <property type="nucleotide sequence ID" value="NZ_FRAU01000001.1"/>
</dbReference>
<comment type="catalytic activity">
    <reaction evidence="7">
        <text>a peptidoglycan chain = a peptidoglycan chain with N-acetyl-1,6-anhydromuramyl-[peptide] at the reducing end + a peptidoglycan chain with N-acetylglucosamine at the non-reducing end.</text>
        <dbReference type="EC" id="4.2.2.29"/>
    </reaction>
</comment>
<keyword evidence="5 7" id="KW-0456">Lyase</keyword>
<dbReference type="Pfam" id="PF02618">
    <property type="entry name" value="YceG"/>
    <property type="match status" value="1"/>
</dbReference>
<feature type="site" description="Important for catalytic activity" evidence="7">
    <location>
        <position position="213"/>
    </location>
</feature>
<evidence type="ECO:0000313" key="9">
    <source>
        <dbReference type="Proteomes" id="UP000185812"/>
    </source>
</evidence>
<comment type="function">
    <text evidence="7">Functions as a peptidoglycan terminase that cleaves nascent peptidoglycan strands endolytically to terminate their elongation.</text>
</comment>
<dbReference type="GO" id="GO:0009252">
    <property type="term" value="P:peptidoglycan biosynthetic process"/>
    <property type="evidence" value="ECO:0007669"/>
    <property type="project" value="UniProtKB-UniRule"/>
</dbReference>
<reference evidence="9" key="1">
    <citation type="submission" date="2016-11" db="EMBL/GenBank/DDBJ databases">
        <authorList>
            <person name="Varghese N."/>
            <person name="Submissions S."/>
        </authorList>
    </citation>
    <scope>NUCLEOTIDE SEQUENCE [LARGE SCALE GENOMIC DNA]</scope>
    <source>
        <strain evidence="9">DSM 22212</strain>
    </source>
</reference>
<dbReference type="EMBL" id="FRAU01000001">
    <property type="protein sequence ID" value="SHK19195.1"/>
    <property type="molecule type" value="Genomic_DNA"/>
</dbReference>
<dbReference type="NCBIfam" id="TIGR00247">
    <property type="entry name" value="endolytic transglycosylase MltG"/>
    <property type="match status" value="1"/>
</dbReference>
<dbReference type="PANTHER" id="PTHR30518:SF2">
    <property type="entry name" value="ENDOLYTIC MUREIN TRANSGLYCOSYLASE"/>
    <property type="match status" value="1"/>
</dbReference>
<evidence type="ECO:0000256" key="1">
    <source>
        <dbReference type="ARBA" id="ARBA00022475"/>
    </source>
</evidence>
<comment type="similarity">
    <text evidence="7">Belongs to the transglycosylase MltG family.</text>
</comment>
<evidence type="ECO:0000256" key="2">
    <source>
        <dbReference type="ARBA" id="ARBA00022692"/>
    </source>
</evidence>
<evidence type="ECO:0000256" key="4">
    <source>
        <dbReference type="ARBA" id="ARBA00023136"/>
    </source>
</evidence>
<dbReference type="AlphaFoldDB" id="A0A1M6QG96"/>